<dbReference type="Pfam" id="PF07859">
    <property type="entry name" value="Abhydrolase_3"/>
    <property type="match status" value="1"/>
</dbReference>
<dbReference type="Gene3D" id="3.40.50.1820">
    <property type="entry name" value="alpha/beta hydrolase"/>
    <property type="match status" value="1"/>
</dbReference>
<dbReference type="RefSeq" id="XP_012942363.1">
    <property type="nucleotide sequence ID" value="XM_013086909.2"/>
</dbReference>
<keyword evidence="2" id="KW-0378">Hydrolase</keyword>
<organism evidence="5 6">
    <name type="scientific">Aplysia californica</name>
    <name type="common">California sea hare</name>
    <dbReference type="NCBI Taxonomy" id="6500"/>
    <lineage>
        <taxon>Eukaryota</taxon>
        <taxon>Metazoa</taxon>
        <taxon>Spiralia</taxon>
        <taxon>Lophotrochozoa</taxon>
        <taxon>Mollusca</taxon>
        <taxon>Gastropoda</taxon>
        <taxon>Heterobranchia</taxon>
        <taxon>Euthyneura</taxon>
        <taxon>Tectipleura</taxon>
        <taxon>Aplysiida</taxon>
        <taxon>Aplysioidea</taxon>
        <taxon>Aplysiidae</taxon>
        <taxon>Aplysia</taxon>
    </lineage>
</organism>
<protein>
    <submittedName>
        <fullName evidence="6">Arylacetamide deacetylase</fullName>
    </submittedName>
</protein>
<dbReference type="PANTHER" id="PTHR48081:SF8">
    <property type="entry name" value="ALPHA_BETA HYDROLASE FOLD-3 DOMAIN-CONTAINING PROTEIN-RELATED"/>
    <property type="match status" value="1"/>
</dbReference>
<dbReference type="InterPro" id="IPR033140">
    <property type="entry name" value="Lipase_GDXG_put_SER_AS"/>
</dbReference>
<dbReference type="InterPro" id="IPR050300">
    <property type="entry name" value="GDXG_lipolytic_enzyme"/>
</dbReference>
<comment type="similarity">
    <text evidence="1">Belongs to the 'GDXG' lipolytic enzyme family.</text>
</comment>
<dbReference type="GeneID" id="101856207"/>
<evidence type="ECO:0000256" key="2">
    <source>
        <dbReference type="ARBA" id="ARBA00022801"/>
    </source>
</evidence>
<dbReference type="Proteomes" id="UP000694888">
    <property type="component" value="Unplaced"/>
</dbReference>
<evidence type="ECO:0000256" key="1">
    <source>
        <dbReference type="ARBA" id="ARBA00010515"/>
    </source>
</evidence>
<feature type="domain" description="Alpha/beta hydrolase fold-3" evidence="4">
    <location>
        <begin position="112"/>
        <end position="254"/>
    </location>
</feature>
<dbReference type="SUPFAM" id="SSF53474">
    <property type="entry name" value="alpha/beta-Hydrolases"/>
    <property type="match status" value="1"/>
</dbReference>
<accession>A0ABM1A7J5</accession>
<reference evidence="6" key="1">
    <citation type="submission" date="2025-08" db="UniProtKB">
        <authorList>
            <consortium name="RefSeq"/>
        </authorList>
    </citation>
    <scope>IDENTIFICATION</scope>
</reference>
<dbReference type="InterPro" id="IPR013094">
    <property type="entry name" value="AB_hydrolase_3"/>
</dbReference>
<dbReference type="PROSITE" id="PS01174">
    <property type="entry name" value="LIPASE_GDXG_SER"/>
    <property type="match status" value="1"/>
</dbReference>
<dbReference type="PANTHER" id="PTHR48081">
    <property type="entry name" value="AB HYDROLASE SUPERFAMILY PROTEIN C4A8.06C"/>
    <property type="match status" value="1"/>
</dbReference>
<evidence type="ECO:0000313" key="6">
    <source>
        <dbReference type="RefSeq" id="XP_012942363.1"/>
    </source>
</evidence>
<dbReference type="InterPro" id="IPR029058">
    <property type="entry name" value="AB_hydrolase_fold"/>
</dbReference>
<gene>
    <name evidence="6" type="primary">LOC101856207</name>
</gene>
<sequence length="274" mass="30012">MIIKGLLALTVLSSVFLGIFLYTPLPEGISNPGKTQVVMAVLQLFEYVVKLREILGYGSFAEDVRSFQMPLGEGSLSSASYGDVDVKRDKLAGVNVVIYRPLPARQKAPATIYFHGGGFVFGSGGIFDKHCYEYAKSSGTVVFYVDYRLAPDHPFPAAIHDCLDVTRYVLGHGDRFGVDVRKVGVAGDSAGGNLAAAVSLKLSKEKSDLPPLIFQVLHVPALQAFNMRLPSFIDNDLPVLRAFSMSIFYALYLGFGEFILEIHTQTYCWPVVQT</sequence>
<proteinExistence type="inferred from homology"/>
<evidence type="ECO:0000313" key="5">
    <source>
        <dbReference type="Proteomes" id="UP000694888"/>
    </source>
</evidence>
<evidence type="ECO:0000256" key="3">
    <source>
        <dbReference type="PROSITE-ProRule" id="PRU10038"/>
    </source>
</evidence>
<feature type="active site" evidence="3">
    <location>
        <position position="189"/>
    </location>
</feature>
<name>A0ABM1A7J5_APLCA</name>
<keyword evidence="5" id="KW-1185">Reference proteome</keyword>
<evidence type="ECO:0000259" key="4">
    <source>
        <dbReference type="Pfam" id="PF07859"/>
    </source>
</evidence>